<dbReference type="SUPFAM" id="SSF56300">
    <property type="entry name" value="Metallo-dependent phosphatases"/>
    <property type="match status" value="1"/>
</dbReference>
<accession>A0A2D2C6W9</accession>
<gene>
    <name evidence="2" type="ORF">PYTT13_20500</name>
</gene>
<keyword evidence="2" id="KW-0614">Plasmid</keyword>
<keyword evidence="2" id="KW-0269">Exonuclease</keyword>
<dbReference type="Proteomes" id="UP000229314">
    <property type="component" value="Plasmid pTT13-3"/>
</dbReference>
<dbReference type="PANTHER" id="PTHR30337">
    <property type="entry name" value="COMPONENT OF ATP-DEPENDENT DSDNA EXONUCLEASE"/>
    <property type="match status" value="1"/>
</dbReference>
<dbReference type="Pfam" id="PF00149">
    <property type="entry name" value="Metallophos"/>
    <property type="match status" value="1"/>
</dbReference>
<evidence type="ECO:0000313" key="3">
    <source>
        <dbReference type="Proteomes" id="UP000229314"/>
    </source>
</evidence>
<dbReference type="AlphaFoldDB" id="A0A2D2C6W9"/>
<dbReference type="RefSeq" id="WP_099650571.1">
    <property type="nucleotide sequence ID" value="NZ_CAJGAB010000071.1"/>
</dbReference>
<dbReference type="PANTHER" id="PTHR30337:SF0">
    <property type="entry name" value="NUCLEASE SBCCD SUBUNIT D"/>
    <property type="match status" value="1"/>
</dbReference>
<keyword evidence="2" id="KW-0540">Nuclease</keyword>
<dbReference type="InterPro" id="IPR050535">
    <property type="entry name" value="DNA_Repair-Maintenance_Comp"/>
</dbReference>
<feature type="domain" description="Calcineurin-like phosphoesterase" evidence="1">
    <location>
        <begin position="2"/>
        <end position="94"/>
    </location>
</feature>
<name>A0A2D2C6W9_9RHOB</name>
<dbReference type="InterPro" id="IPR014577">
    <property type="entry name" value="UCP033093_metalloPase"/>
</dbReference>
<evidence type="ECO:0000313" key="2">
    <source>
        <dbReference type="EMBL" id="ATQ58226.1"/>
    </source>
</evidence>
<proteinExistence type="predicted"/>
<dbReference type="GeneID" id="78900029"/>
<organism evidence="2 3">
    <name type="scientific">Paracoccus yeei</name>
    <dbReference type="NCBI Taxonomy" id="147645"/>
    <lineage>
        <taxon>Bacteria</taxon>
        <taxon>Pseudomonadati</taxon>
        <taxon>Pseudomonadota</taxon>
        <taxon>Alphaproteobacteria</taxon>
        <taxon>Rhodobacterales</taxon>
        <taxon>Paracoccaceae</taxon>
        <taxon>Paracoccus</taxon>
    </lineage>
</organism>
<dbReference type="Gene3D" id="3.60.21.10">
    <property type="match status" value="1"/>
</dbReference>
<dbReference type="InterPro" id="IPR029052">
    <property type="entry name" value="Metallo-depent_PP-like"/>
</dbReference>
<dbReference type="GO" id="GO:0004527">
    <property type="term" value="F:exonuclease activity"/>
    <property type="evidence" value="ECO:0007669"/>
    <property type="project" value="UniProtKB-KW"/>
</dbReference>
<reference evidence="2 3" key="1">
    <citation type="submission" date="2017-10" db="EMBL/GenBank/DDBJ databases">
        <title>Complete genome sequence of Paracoccus yeei TT13 isolated from human skin.</title>
        <authorList>
            <person name="Lee K."/>
            <person name="Lim J.Y."/>
            <person name="Hwang I."/>
        </authorList>
    </citation>
    <scope>NUCLEOTIDE SEQUENCE [LARGE SCALE GENOMIC DNA]</scope>
    <source>
        <strain evidence="2 3">TT13</strain>
        <plasmid evidence="3">Plasmid ptt13-3</plasmid>
    </source>
</reference>
<dbReference type="PIRSF" id="PIRSF033093">
    <property type="entry name" value="UCP_ML1119"/>
    <property type="match status" value="1"/>
</dbReference>
<dbReference type="EMBL" id="CP024425">
    <property type="protein sequence ID" value="ATQ58226.1"/>
    <property type="molecule type" value="Genomic_DNA"/>
</dbReference>
<dbReference type="InterPro" id="IPR004843">
    <property type="entry name" value="Calcineurin-like_PHP"/>
</dbReference>
<keyword evidence="2" id="KW-0378">Hydrolase</keyword>
<geneLocation type="plasmid" evidence="3">
    <name>ptt13-3</name>
</geneLocation>
<protein>
    <submittedName>
        <fullName evidence="2">DNA repair exonuclease</fullName>
    </submittedName>
</protein>
<evidence type="ECO:0000259" key="1">
    <source>
        <dbReference type="Pfam" id="PF00149"/>
    </source>
</evidence>
<sequence length="370" mass="38683">MFRFLHSSDLHLGKAFGTYPEGIRNRLREARHGAIARLAAAARDGGAATILLAGDTFDAETPAPDTLRHALRAMALETDITWVLLPGNHDSLAATELWRRIASDGPPNLRATTSPDPVDLTPGAMLLPAPCTQRRPGRDLTEAMAAPTPEGCLRIGLGHGAIADFSGEGGAPGIIAPDRARLAGLDYLALGDWHGQKQVSPATWYSGTPEADSFKHAAACSALLVTLDGSAQVRPMETGSLGWQVVTLDLLPGDDAVARLDSALPPLALRRNLLVRLTATGRLPLADRAALDAAAQAAGPDFGWFGHDLSGLAAEARPEDLDRIDRGGALRQAAEALLDEAGDPSLGAAERAVAAAALSRLYGLAQEVQA</sequence>